<dbReference type="Proteomes" id="UP000295724">
    <property type="component" value="Unassembled WGS sequence"/>
</dbReference>
<dbReference type="PANTHER" id="PTHR36121:SF1">
    <property type="entry name" value="PROTEIN SXY"/>
    <property type="match status" value="1"/>
</dbReference>
<evidence type="ECO:0000313" key="3">
    <source>
        <dbReference type="Proteomes" id="UP000295724"/>
    </source>
</evidence>
<name>A0A4R6XGF4_9GAMM</name>
<dbReference type="Pfam" id="PF04994">
    <property type="entry name" value="TfoX_C"/>
    <property type="match status" value="1"/>
</dbReference>
<evidence type="ECO:0000259" key="1">
    <source>
        <dbReference type="Pfam" id="PF04994"/>
    </source>
</evidence>
<dbReference type="AlphaFoldDB" id="A0A4R6XGF4"/>
<dbReference type="Gene3D" id="1.10.150.20">
    <property type="entry name" value="5' to 3' exonuclease, C-terminal subdomain"/>
    <property type="match status" value="1"/>
</dbReference>
<organism evidence="2 3">
    <name type="scientific">Marinicella litoralis</name>
    <dbReference type="NCBI Taxonomy" id="644220"/>
    <lineage>
        <taxon>Bacteria</taxon>
        <taxon>Pseudomonadati</taxon>
        <taxon>Pseudomonadota</taxon>
        <taxon>Gammaproteobacteria</taxon>
        <taxon>Lysobacterales</taxon>
        <taxon>Marinicellaceae</taxon>
        <taxon>Marinicella</taxon>
    </lineage>
</organism>
<dbReference type="PANTHER" id="PTHR36121">
    <property type="entry name" value="PROTEIN SXY"/>
    <property type="match status" value="1"/>
</dbReference>
<sequence length="103" mass="11427">MNSMSNEKAKKLARQLRNVGPKLAQRLIDSGIETPAALRKLGAQEAFLKMYQTGDAYGDYNAAYLYALEGAIQDCDWLGIGDDLKTKHQKFAHALQAQKKPSQ</sequence>
<reference evidence="2 3" key="1">
    <citation type="submission" date="2019-03" db="EMBL/GenBank/DDBJ databases">
        <title>Genomic Encyclopedia of Type Strains, Phase IV (KMG-IV): sequencing the most valuable type-strain genomes for metagenomic binning, comparative biology and taxonomic classification.</title>
        <authorList>
            <person name="Goeker M."/>
        </authorList>
    </citation>
    <scope>NUCLEOTIDE SEQUENCE [LARGE SCALE GENOMIC DNA]</scope>
    <source>
        <strain evidence="2 3">DSM 25488</strain>
    </source>
</reference>
<feature type="domain" description="TfoX C-terminal" evidence="1">
    <location>
        <begin position="14"/>
        <end position="87"/>
    </location>
</feature>
<keyword evidence="3" id="KW-1185">Reference proteome</keyword>
<dbReference type="RefSeq" id="WP_099019992.1">
    <property type="nucleotide sequence ID" value="NZ_NIHB01000005.1"/>
</dbReference>
<dbReference type="EMBL" id="SNZB01000007">
    <property type="protein sequence ID" value="TDR16824.1"/>
    <property type="molecule type" value="Genomic_DNA"/>
</dbReference>
<proteinExistence type="predicted"/>
<dbReference type="InterPro" id="IPR007077">
    <property type="entry name" value="TfoX_C"/>
</dbReference>
<dbReference type="InterPro" id="IPR047525">
    <property type="entry name" value="TfoX-like"/>
</dbReference>
<gene>
    <name evidence="2" type="ORF">C8D91_2731</name>
</gene>
<protein>
    <submittedName>
        <fullName evidence="2">TfoX-like protein</fullName>
    </submittedName>
</protein>
<accession>A0A4R6XGF4</accession>
<dbReference type="OrthoDB" id="1034776at2"/>
<evidence type="ECO:0000313" key="2">
    <source>
        <dbReference type="EMBL" id="TDR16824.1"/>
    </source>
</evidence>
<comment type="caution">
    <text evidence="2">The sequence shown here is derived from an EMBL/GenBank/DDBJ whole genome shotgun (WGS) entry which is preliminary data.</text>
</comment>